<feature type="signal peptide" evidence="1">
    <location>
        <begin position="1"/>
        <end position="31"/>
    </location>
</feature>
<dbReference type="GO" id="GO:0005737">
    <property type="term" value="C:cytoplasm"/>
    <property type="evidence" value="ECO:0000318"/>
    <property type="project" value="GO_Central"/>
</dbReference>
<dbReference type="PANTHER" id="PTHR33789">
    <property type="entry name" value="LACHRYMATORY-FACTOR SYNTHASE"/>
    <property type="match status" value="1"/>
</dbReference>
<evidence type="ECO:0008006" key="5">
    <source>
        <dbReference type="Google" id="ProtNLM"/>
    </source>
</evidence>
<dbReference type="EMBL" id="ABEU02000001">
    <property type="protein sequence ID" value="PNR61995.1"/>
    <property type="molecule type" value="Genomic_DNA"/>
</dbReference>
<dbReference type="PANTHER" id="PTHR33789:SF5">
    <property type="entry name" value="BET V I_MAJOR LATEX PROTEIN DOMAIN-CONTAINING PROTEIN"/>
    <property type="match status" value="1"/>
</dbReference>
<evidence type="ECO:0000256" key="1">
    <source>
        <dbReference type="SAM" id="SignalP"/>
    </source>
</evidence>
<evidence type="ECO:0000313" key="3">
    <source>
        <dbReference type="EnsemblPlants" id="Pp3c1_9050V3.1"/>
    </source>
</evidence>
<dbReference type="Pfam" id="PF10604">
    <property type="entry name" value="Polyketide_cyc2"/>
    <property type="match status" value="1"/>
</dbReference>
<dbReference type="InterPro" id="IPR019587">
    <property type="entry name" value="Polyketide_cyclase/dehydratase"/>
</dbReference>
<dbReference type="GO" id="GO:0009738">
    <property type="term" value="P:abscisic acid-activated signaling pathway"/>
    <property type="evidence" value="ECO:0000318"/>
    <property type="project" value="GO_Central"/>
</dbReference>
<proteinExistence type="predicted"/>
<dbReference type="EnsemblPlants" id="Pp3c1_9050V3.2">
    <property type="protein sequence ID" value="Pp3c1_9050V3.2"/>
    <property type="gene ID" value="Pp3c1_9050"/>
</dbReference>
<dbReference type="EnsemblPlants" id="Pp3c1_9050V3.1">
    <property type="protein sequence ID" value="Pp3c1_9050V3.1"/>
    <property type="gene ID" value="Pp3c1_9050"/>
</dbReference>
<reference evidence="3" key="3">
    <citation type="submission" date="2020-12" db="UniProtKB">
        <authorList>
            <consortium name="EnsemblPlants"/>
        </authorList>
    </citation>
    <scope>IDENTIFICATION</scope>
</reference>
<dbReference type="AlphaFoldDB" id="A0A2K1L7H4"/>
<dbReference type="Proteomes" id="UP000006727">
    <property type="component" value="Chromosome 1"/>
</dbReference>
<dbReference type="Gramene" id="Pp3c1_9050V3.2">
    <property type="protein sequence ID" value="Pp3c1_9050V3.2"/>
    <property type="gene ID" value="Pp3c1_9050"/>
</dbReference>
<reference evidence="2 4" key="2">
    <citation type="journal article" date="2018" name="Plant J.">
        <title>The Physcomitrella patens chromosome-scale assembly reveals moss genome structure and evolution.</title>
        <authorList>
            <person name="Lang D."/>
            <person name="Ullrich K.K."/>
            <person name="Murat F."/>
            <person name="Fuchs J."/>
            <person name="Jenkins J."/>
            <person name="Haas F.B."/>
            <person name="Piednoel M."/>
            <person name="Gundlach H."/>
            <person name="Van Bel M."/>
            <person name="Meyberg R."/>
            <person name="Vives C."/>
            <person name="Morata J."/>
            <person name="Symeonidi A."/>
            <person name="Hiss M."/>
            <person name="Muchero W."/>
            <person name="Kamisugi Y."/>
            <person name="Saleh O."/>
            <person name="Blanc G."/>
            <person name="Decker E.L."/>
            <person name="van Gessel N."/>
            <person name="Grimwood J."/>
            <person name="Hayes R.D."/>
            <person name="Graham S.W."/>
            <person name="Gunter L.E."/>
            <person name="McDaniel S.F."/>
            <person name="Hoernstein S.N.W."/>
            <person name="Larsson A."/>
            <person name="Li F.W."/>
            <person name="Perroud P.F."/>
            <person name="Phillips J."/>
            <person name="Ranjan P."/>
            <person name="Rokshar D.S."/>
            <person name="Rothfels C.J."/>
            <person name="Schneider L."/>
            <person name="Shu S."/>
            <person name="Stevenson D.W."/>
            <person name="Thummler F."/>
            <person name="Tillich M."/>
            <person name="Villarreal Aguilar J.C."/>
            <person name="Widiez T."/>
            <person name="Wong G.K."/>
            <person name="Wymore A."/>
            <person name="Zhang Y."/>
            <person name="Zimmer A.D."/>
            <person name="Quatrano R.S."/>
            <person name="Mayer K.F.X."/>
            <person name="Goodstein D."/>
            <person name="Casacuberta J.M."/>
            <person name="Vandepoele K."/>
            <person name="Reski R."/>
            <person name="Cuming A.C."/>
            <person name="Tuskan G.A."/>
            <person name="Maumus F."/>
            <person name="Salse J."/>
            <person name="Schmutz J."/>
            <person name="Rensing S.A."/>
        </authorList>
    </citation>
    <scope>NUCLEOTIDE SEQUENCE [LARGE SCALE GENOMIC DNA]</scope>
    <source>
        <strain evidence="3 4">cv. Gransden 2004</strain>
    </source>
</reference>
<dbReference type="OMA" id="DIEWKYE"/>
<dbReference type="RefSeq" id="XP_024373595.1">
    <property type="nucleotide sequence ID" value="XM_024517827.2"/>
</dbReference>
<feature type="chain" id="PRO_5044576515" description="Bet v I/Major latex protein domain-containing protein" evidence="1">
    <location>
        <begin position="32"/>
        <end position="179"/>
    </location>
</feature>
<accession>A0A2K1L7H4</accession>
<keyword evidence="1" id="KW-0732">Signal</keyword>
<gene>
    <name evidence="3" type="primary">LOC112281380</name>
    <name evidence="2" type="ORF">PHYPA_000419</name>
</gene>
<dbReference type="Gene3D" id="3.30.530.20">
    <property type="match status" value="1"/>
</dbReference>
<dbReference type="CDD" id="cd07821">
    <property type="entry name" value="PYR_PYL_RCAR_like"/>
    <property type="match status" value="1"/>
</dbReference>
<dbReference type="SUPFAM" id="SSF55961">
    <property type="entry name" value="Bet v1-like"/>
    <property type="match status" value="1"/>
</dbReference>
<dbReference type="GO" id="GO:0010427">
    <property type="term" value="F:abscisic acid binding"/>
    <property type="evidence" value="ECO:0000318"/>
    <property type="project" value="GO_Central"/>
</dbReference>
<dbReference type="GO" id="GO:0005634">
    <property type="term" value="C:nucleus"/>
    <property type="evidence" value="ECO:0000318"/>
    <property type="project" value="GO_Central"/>
</dbReference>
<dbReference type="InterPro" id="IPR023393">
    <property type="entry name" value="START-like_dom_sf"/>
</dbReference>
<dbReference type="Gramene" id="Pp3c1_9050V3.1">
    <property type="protein sequence ID" value="Pp3c1_9050V3.1"/>
    <property type="gene ID" value="Pp3c1_9050"/>
</dbReference>
<keyword evidence="4" id="KW-1185">Reference proteome</keyword>
<protein>
    <recommendedName>
        <fullName evidence="5">Bet v I/Major latex protein domain-containing protein</fullName>
    </recommendedName>
</protein>
<name>A0A2K1L7H4_PHYPA</name>
<dbReference type="PaxDb" id="3218-PP1S38_109V6.1"/>
<dbReference type="GO" id="GO:0038023">
    <property type="term" value="F:signaling receptor activity"/>
    <property type="evidence" value="ECO:0000318"/>
    <property type="project" value="GO_Central"/>
</dbReference>
<sequence>MINREAFSIIQSLLGFMLSSLLLHRRLGSMARNVASIDNWHGAIEVVIAAPVGKVWAIASNWLNFPRSASVECTGGKSGEPGCVRRVQAKNSNFWVEEILTGIDHDNRILCYDIIGGNSGIASGYKAAIQATAERDSSTRVVWPFKFSSDQLRAESMTPIIKTKVTAHIKELEELAQNL</sequence>
<reference evidence="2 4" key="1">
    <citation type="journal article" date="2008" name="Science">
        <title>The Physcomitrella genome reveals evolutionary insights into the conquest of land by plants.</title>
        <authorList>
            <person name="Rensing S."/>
            <person name="Lang D."/>
            <person name="Zimmer A."/>
            <person name="Terry A."/>
            <person name="Salamov A."/>
            <person name="Shapiro H."/>
            <person name="Nishiyama T."/>
            <person name="Perroud P.-F."/>
            <person name="Lindquist E."/>
            <person name="Kamisugi Y."/>
            <person name="Tanahashi T."/>
            <person name="Sakakibara K."/>
            <person name="Fujita T."/>
            <person name="Oishi K."/>
            <person name="Shin-I T."/>
            <person name="Kuroki Y."/>
            <person name="Toyoda A."/>
            <person name="Suzuki Y."/>
            <person name="Hashimoto A."/>
            <person name="Yamaguchi K."/>
            <person name="Sugano A."/>
            <person name="Kohara Y."/>
            <person name="Fujiyama A."/>
            <person name="Anterola A."/>
            <person name="Aoki S."/>
            <person name="Ashton N."/>
            <person name="Barbazuk W.B."/>
            <person name="Barker E."/>
            <person name="Bennetzen J."/>
            <person name="Bezanilla M."/>
            <person name="Blankenship R."/>
            <person name="Cho S.H."/>
            <person name="Dutcher S."/>
            <person name="Estelle M."/>
            <person name="Fawcett J.A."/>
            <person name="Gundlach H."/>
            <person name="Hanada K."/>
            <person name="Heyl A."/>
            <person name="Hicks K.A."/>
            <person name="Hugh J."/>
            <person name="Lohr M."/>
            <person name="Mayer K."/>
            <person name="Melkozernov A."/>
            <person name="Murata T."/>
            <person name="Nelson D."/>
            <person name="Pils B."/>
            <person name="Prigge M."/>
            <person name="Reiss B."/>
            <person name="Renner T."/>
            <person name="Rombauts S."/>
            <person name="Rushton P."/>
            <person name="Sanderfoot A."/>
            <person name="Schween G."/>
            <person name="Shiu S.-H."/>
            <person name="Stueber K."/>
            <person name="Theodoulou F.L."/>
            <person name="Tu H."/>
            <person name="Van de Peer Y."/>
            <person name="Verrier P.J."/>
            <person name="Waters E."/>
            <person name="Wood A."/>
            <person name="Yang L."/>
            <person name="Cove D."/>
            <person name="Cuming A."/>
            <person name="Hasebe M."/>
            <person name="Lucas S."/>
            <person name="Mishler D.B."/>
            <person name="Reski R."/>
            <person name="Grigoriev I."/>
            <person name="Quatrano R.S."/>
            <person name="Boore J.L."/>
        </authorList>
    </citation>
    <scope>NUCLEOTIDE SEQUENCE [LARGE SCALE GENOMIC DNA]</scope>
    <source>
        <strain evidence="3 4">cv. Gransden 2004</strain>
    </source>
</reference>
<evidence type="ECO:0000313" key="2">
    <source>
        <dbReference type="EMBL" id="PNR61995.1"/>
    </source>
</evidence>
<dbReference type="OrthoDB" id="1906864at2759"/>
<evidence type="ECO:0000313" key="4">
    <source>
        <dbReference type="Proteomes" id="UP000006727"/>
    </source>
</evidence>
<organism evidence="2">
    <name type="scientific">Physcomitrium patens</name>
    <name type="common">Spreading-leaved earth moss</name>
    <name type="synonym">Physcomitrella patens</name>
    <dbReference type="NCBI Taxonomy" id="3218"/>
    <lineage>
        <taxon>Eukaryota</taxon>
        <taxon>Viridiplantae</taxon>
        <taxon>Streptophyta</taxon>
        <taxon>Embryophyta</taxon>
        <taxon>Bryophyta</taxon>
        <taxon>Bryophytina</taxon>
        <taxon>Bryopsida</taxon>
        <taxon>Funariidae</taxon>
        <taxon>Funariales</taxon>
        <taxon>Funariaceae</taxon>
        <taxon>Physcomitrium</taxon>
    </lineage>
</organism>
<dbReference type="GO" id="GO:0004864">
    <property type="term" value="F:protein phosphatase inhibitor activity"/>
    <property type="evidence" value="ECO:0000318"/>
    <property type="project" value="GO_Central"/>
</dbReference>
<dbReference type="GeneID" id="112281380"/>
<dbReference type="InterPro" id="IPR053249">
    <property type="entry name" value="LFS"/>
</dbReference>